<organism evidence="1 2">
    <name type="scientific">Fulvimarina manganoxydans</name>
    <dbReference type="NCBI Taxonomy" id="937218"/>
    <lineage>
        <taxon>Bacteria</taxon>
        <taxon>Pseudomonadati</taxon>
        <taxon>Pseudomonadota</taxon>
        <taxon>Alphaproteobacteria</taxon>
        <taxon>Hyphomicrobiales</taxon>
        <taxon>Aurantimonadaceae</taxon>
        <taxon>Fulvimarina</taxon>
    </lineage>
</organism>
<reference evidence="1 2" key="1">
    <citation type="submission" date="2017-04" db="EMBL/GenBank/DDBJ databases">
        <authorList>
            <person name="Afonso C.L."/>
            <person name="Miller P.J."/>
            <person name="Scott M.A."/>
            <person name="Spackman E."/>
            <person name="Goraichik I."/>
            <person name="Dimitrov K.M."/>
            <person name="Suarez D.L."/>
            <person name="Swayne D.E."/>
        </authorList>
    </citation>
    <scope>NUCLEOTIDE SEQUENCE [LARGE SCALE GENOMIC DNA]</scope>
    <source>
        <strain evidence="1 2">CGMCC 1.10972</strain>
    </source>
</reference>
<keyword evidence="2" id="KW-1185">Reference proteome</keyword>
<dbReference type="STRING" id="937218.SAMN06297251_102146"/>
<dbReference type="AlphaFoldDB" id="A0A1W1Z4J1"/>
<dbReference type="PANTHER" id="PTHR35861">
    <property type="match status" value="1"/>
</dbReference>
<dbReference type="OrthoDB" id="9767864at2"/>
<sequence>MASVENHHGVRVFQSGDEPVVIRLRNTSTGGLVIPIETDDLPTGYAFNKPFLVAKPSDAANLPDAVKEEIDSFYDQTVNQIVVVMVDKGEDATETTANMVGDFATKTGVHALLKATSQSLPRPKLIAMAGYANTAAADGVASVAVTTQGSGYSADTTVTVAGTTGQGAVLQPVIGTDGAITAIAVVKPGYGYTGTLAFTITDPAGTGSGAALSGTIGSVLNPILAEMIGVADKLRAMIYTDGPDSTNQAAVQARQLIGSKRVAYCDPRILKNIGGINYPRALSTVYAGLQAKMDKEKGAVFAGSNMVINGISGTNRPVEYGEDANDLNFNRVNTVINRSNIDGAGSFRAWGVWTCSDNTIDQFIPVVRVMDLVNESVEEGFLPFVDRPQTLAQLDLMVMTGNNVLKRLEGEGFLLPGSRFWLLDDQTADDGVQGIVKFGMRFEPPSPMVDIRISAYRNFTIGYELLYSAVSGEVEVGNIL</sequence>
<dbReference type="Proteomes" id="UP000192656">
    <property type="component" value="Unassembled WGS sequence"/>
</dbReference>
<evidence type="ECO:0000313" key="1">
    <source>
        <dbReference type="EMBL" id="SMC43232.1"/>
    </source>
</evidence>
<name>A0A1W1Z4J1_9HYPH</name>
<accession>A0A1W1Z4J1</accession>
<dbReference type="EMBL" id="FWXR01000002">
    <property type="protein sequence ID" value="SMC43232.1"/>
    <property type="molecule type" value="Genomic_DNA"/>
</dbReference>
<dbReference type="InterPro" id="IPR052042">
    <property type="entry name" value="Tail_sheath_structural"/>
</dbReference>
<evidence type="ECO:0008006" key="3">
    <source>
        <dbReference type="Google" id="ProtNLM"/>
    </source>
</evidence>
<proteinExistence type="predicted"/>
<evidence type="ECO:0000313" key="2">
    <source>
        <dbReference type="Proteomes" id="UP000192656"/>
    </source>
</evidence>
<protein>
    <recommendedName>
        <fullName evidence="3">Tail sheath protein subtilisin-like domain-containing protein</fullName>
    </recommendedName>
</protein>
<gene>
    <name evidence="1" type="ORF">SAMN06297251_102146</name>
</gene>
<dbReference type="PANTHER" id="PTHR35861:SF1">
    <property type="entry name" value="PHAGE TAIL SHEATH PROTEIN"/>
    <property type="match status" value="1"/>
</dbReference>